<proteinExistence type="predicted"/>
<dbReference type="PROSITE" id="PS51688">
    <property type="entry name" value="ICA"/>
    <property type="match status" value="1"/>
</dbReference>
<dbReference type="RefSeq" id="WP_319078516.1">
    <property type="nucleotide sequence ID" value="NZ_JAMYEC010000002.1"/>
</dbReference>
<gene>
    <name evidence="2" type="ORF">NJD11_04015</name>
</gene>
<dbReference type="InterPro" id="IPR030392">
    <property type="entry name" value="S74_ICA"/>
</dbReference>
<evidence type="ECO:0000313" key="3">
    <source>
        <dbReference type="Proteomes" id="UP001272940"/>
    </source>
</evidence>
<dbReference type="Pfam" id="PF13884">
    <property type="entry name" value="Peptidase_S74"/>
    <property type="match status" value="1"/>
</dbReference>
<organism evidence="2 3">
    <name type="scientific">Brevundimonas vesicularis</name>
    <name type="common">Pseudomonas vesicularis</name>
    <dbReference type="NCBI Taxonomy" id="41276"/>
    <lineage>
        <taxon>Bacteria</taxon>
        <taxon>Pseudomonadati</taxon>
        <taxon>Pseudomonadota</taxon>
        <taxon>Alphaproteobacteria</taxon>
        <taxon>Caulobacterales</taxon>
        <taxon>Caulobacteraceae</taxon>
        <taxon>Brevundimonas</taxon>
    </lineage>
</organism>
<dbReference type="Pfam" id="PF12789">
    <property type="entry name" value="PTR"/>
    <property type="match status" value="1"/>
</dbReference>
<evidence type="ECO:0000259" key="1">
    <source>
        <dbReference type="PROSITE" id="PS51688"/>
    </source>
</evidence>
<comment type="caution">
    <text evidence="2">The sequence shown here is derived from an EMBL/GenBank/DDBJ whole genome shotgun (WGS) entry which is preliminary data.</text>
</comment>
<sequence>MSGLTITTLAQQVQVLLDKTKQQNSNLAAWLGGSATGGPNNDGRYPFVDLSGHEILVPSPASFSDMTSGPAAQASVAKVAAELARDLAQGHADRADAQRILSEAARGAAVEARNLAQQHRSHAGTSEANARYWAELAQGSGQSTSQDREIVEQLAEQVSDDAALVAQDALDAAASAALAATFDPNLFDKKSDTLASSRLTGMIDPARIPVLVGQTPVVSSGGIANLTASQQDGIRPGTLVATTDGRRWVFSGGSKTAEASYIEQGDVTPVWSVIADKPPFFPSNIVNVAGLQSALDGKSNTGHGHGIADVANLQPALDARSLIGHVHAWTTITDRPTTFPSDIANVSGLQAALNAKSNIAGGNSWTGGQTFNGGITVKDSLTMTGADPYLRRDNNSSAWVLAGGQGWTDQGAVIVLHGKDHATQAGNILMFGVDGAATSTLRIDGFKAITMNRRPSFAGATPWDSSNLPQPAVRNGYNEFQSAQVFANGGRQIRLKTNAGSAINYGLLHHMDSTNYYWLLTNKDDADGEFNGLRPLRMSMATGDIWFDRHITTQRELHAYGDTHLPSYTRLWDRGEVGYTVLEYRRQASSGVIGGHTFVSGSNDNPSYTMSVFKNGNTNDRSDLILDYGGGFSWRGRPVWTGWNFNPDGKVSWTDTNMDGGAYTVVRRNGDGGGFFTGRLHAYSQTATNDVWNGGIEIQEAQNVGNTQSGHAYAPALTFHWKNVAARSIYMGSDAWLYIGTQGDKSNLGNLGVNRISSDGNELWLQKNKATKLKIHDNGINAIGNCDVDGSIFVRGSGPTVYFQDSDNRSGMIHVNGSRMYFLRGSGNNSTTWESTGSGWPLEINLDNNNAEFGANIYTGSGHWFRVRGSGNGIYWEQHGGGVYMQDNDWVRVYGGKNFYCPAQVRANTVVGESDRRLKTNIATITDATGKVEALTGVTFDWKRDGSAGMGFIAQDFEQVIPTLVTEDNDGMKGVEYGPVVALLVEALKETNARVAVLEGRV</sequence>
<feature type="domain" description="Peptidase S74" evidence="1">
    <location>
        <begin position="914"/>
        <end position="1002"/>
    </location>
</feature>
<accession>A0ABU4KM79</accession>
<evidence type="ECO:0000313" key="2">
    <source>
        <dbReference type="EMBL" id="MDX2334103.1"/>
    </source>
</evidence>
<dbReference type="EMBL" id="JAMYEC010000002">
    <property type="protein sequence ID" value="MDX2334103.1"/>
    <property type="molecule type" value="Genomic_DNA"/>
</dbReference>
<name>A0ABU4KM79_BREVE</name>
<dbReference type="Proteomes" id="UP001272940">
    <property type="component" value="Unassembled WGS sequence"/>
</dbReference>
<protein>
    <submittedName>
        <fullName evidence="2">Tail fiber domain-containing protein</fullName>
    </submittedName>
</protein>
<reference evidence="2 3" key="1">
    <citation type="journal article" date="2023" name="FEMS Microbes">
        <title>Whole genomes of deep-sea sponge-associated bacteria exhibit high novel natural product potential.</title>
        <authorList>
            <person name="Hesketh-Best P.J."/>
            <person name="January G.G."/>
            <person name="Koch M.J."/>
            <person name="Warburton P.J."/>
            <person name="Howell K.L."/>
            <person name="Upton M."/>
        </authorList>
    </citation>
    <scope>NUCLEOTIDE SEQUENCE [LARGE SCALE GENOMIC DNA]</scope>
    <source>
        <strain evidence="2 3">PC206-O</strain>
    </source>
</reference>
<keyword evidence="3" id="KW-1185">Reference proteome</keyword>